<dbReference type="PANTHER" id="PTHR36504">
    <property type="entry name" value="LIPOPOLYSACCHARIDE EXPORT SYSTEM PROTEIN LPTA"/>
    <property type="match status" value="1"/>
</dbReference>
<dbReference type="GO" id="GO:0001530">
    <property type="term" value="F:lipopolysaccharide binding"/>
    <property type="evidence" value="ECO:0007669"/>
    <property type="project" value="InterPro"/>
</dbReference>
<gene>
    <name evidence="6" type="ORF">SAMN05421538_101555</name>
</gene>
<evidence type="ECO:0000256" key="4">
    <source>
        <dbReference type="SAM" id="SignalP"/>
    </source>
</evidence>
<dbReference type="Proteomes" id="UP000199344">
    <property type="component" value="Unassembled WGS sequence"/>
</dbReference>
<keyword evidence="3" id="KW-0574">Periplasm</keyword>
<dbReference type="AlphaFoldDB" id="A0A1G6UI72"/>
<organism evidence="6 7">
    <name type="scientific">Paracoccus isoporae</name>
    <dbReference type="NCBI Taxonomy" id="591205"/>
    <lineage>
        <taxon>Bacteria</taxon>
        <taxon>Pseudomonadati</taxon>
        <taxon>Pseudomonadota</taxon>
        <taxon>Alphaproteobacteria</taxon>
        <taxon>Rhodobacterales</taxon>
        <taxon>Paracoccaceae</taxon>
        <taxon>Paracoccus</taxon>
    </lineage>
</organism>
<evidence type="ECO:0000259" key="5">
    <source>
        <dbReference type="Pfam" id="PF03968"/>
    </source>
</evidence>
<dbReference type="InterPro" id="IPR052037">
    <property type="entry name" value="LPS_export_LptA"/>
</dbReference>
<dbReference type="RefSeq" id="WP_176804855.1">
    <property type="nucleotide sequence ID" value="NZ_FNAH01000001.1"/>
</dbReference>
<reference evidence="6 7" key="1">
    <citation type="submission" date="2016-10" db="EMBL/GenBank/DDBJ databases">
        <authorList>
            <person name="de Groot N.N."/>
        </authorList>
    </citation>
    <scope>NUCLEOTIDE SEQUENCE [LARGE SCALE GENOMIC DNA]</scope>
    <source>
        <strain evidence="6 7">DSM 22220</strain>
    </source>
</reference>
<evidence type="ECO:0000313" key="6">
    <source>
        <dbReference type="EMBL" id="SDD41013.1"/>
    </source>
</evidence>
<feature type="signal peptide" evidence="4">
    <location>
        <begin position="1"/>
        <end position="23"/>
    </location>
</feature>
<evidence type="ECO:0000313" key="7">
    <source>
        <dbReference type="Proteomes" id="UP000199344"/>
    </source>
</evidence>
<dbReference type="Pfam" id="PF03968">
    <property type="entry name" value="LptD_N"/>
    <property type="match status" value="1"/>
</dbReference>
<evidence type="ECO:0000256" key="3">
    <source>
        <dbReference type="ARBA" id="ARBA00022764"/>
    </source>
</evidence>
<dbReference type="EMBL" id="FNAH01000001">
    <property type="protein sequence ID" value="SDD41013.1"/>
    <property type="molecule type" value="Genomic_DNA"/>
</dbReference>
<feature type="chain" id="PRO_5011489151" evidence="4">
    <location>
        <begin position="24"/>
        <end position="163"/>
    </location>
</feature>
<evidence type="ECO:0000256" key="1">
    <source>
        <dbReference type="ARBA" id="ARBA00022448"/>
    </source>
</evidence>
<proteinExistence type="predicted"/>
<dbReference type="GO" id="GO:0030288">
    <property type="term" value="C:outer membrane-bounded periplasmic space"/>
    <property type="evidence" value="ECO:0007669"/>
    <property type="project" value="TreeGrafter"/>
</dbReference>
<dbReference type="InterPro" id="IPR014340">
    <property type="entry name" value="LptA"/>
</dbReference>
<keyword evidence="7" id="KW-1185">Reference proteome</keyword>
<keyword evidence="2 4" id="KW-0732">Signal</keyword>
<protein>
    <submittedName>
        <fullName evidence="6">Lipopolysaccharide export system protein LptA</fullName>
    </submittedName>
</protein>
<accession>A0A1G6UI72</accession>
<dbReference type="GO" id="GO:0009279">
    <property type="term" value="C:cell outer membrane"/>
    <property type="evidence" value="ECO:0007669"/>
    <property type="project" value="TreeGrafter"/>
</dbReference>
<dbReference type="GO" id="GO:0017089">
    <property type="term" value="F:glycolipid transfer activity"/>
    <property type="evidence" value="ECO:0007669"/>
    <property type="project" value="TreeGrafter"/>
</dbReference>
<dbReference type="PANTHER" id="PTHR36504:SF1">
    <property type="entry name" value="LIPOPOLYSACCHARIDE EXPORT SYSTEM PROTEIN LPTA"/>
    <property type="match status" value="1"/>
</dbReference>
<name>A0A1G6UI72_9RHOB</name>
<dbReference type="Gene3D" id="2.60.450.10">
    <property type="entry name" value="Lipopolysaccharide (LPS) transport protein A like domain"/>
    <property type="match status" value="1"/>
</dbReference>
<feature type="domain" description="Organic solvent tolerance-like N-terminal" evidence="5">
    <location>
        <begin position="41"/>
        <end position="146"/>
    </location>
</feature>
<dbReference type="STRING" id="591205.SAMN05421538_101555"/>
<dbReference type="InterPro" id="IPR005653">
    <property type="entry name" value="OstA-like_N"/>
</dbReference>
<evidence type="ECO:0000256" key="2">
    <source>
        <dbReference type="ARBA" id="ARBA00022729"/>
    </source>
</evidence>
<keyword evidence="1" id="KW-0813">Transport</keyword>
<dbReference type="GO" id="GO:0015920">
    <property type="term" value="P:lipopolysaccharide transport"/>
    <property type="evidence" value="ECO:0007669"/>
    <property type="project" value="InterPro"/>
</dbReference>
<dbReference type="NCBIfam" id="TIGR03002">
    <property type="entry name" value="outer_YhbN_LptA"/>
    <property type="match status" value="1"/>
</dbReference>
<sequence>MQAALFPALALTLCLIGAAPLSAQVMGFGGGGADTDAPVELSADNLTVNRSSGEAEFSGNVIIGQGEMRLSADQVLVRYAEGDTSRIDSLQAIGNVTLVNGEDAAEANEAVYEVEAGNITLTGEVLLTQGENIMSGDSIVVNLSDGTAQASGRVRTVLQPGRD</sequence>